<dbReference type="EnsemblPlants" id="AUR62005959-RA">
    <property type="protein sequence ID" value="AUR62005959-RA:cds"/>
    <property type="gene ID" value="AUR62005959"/>
</dbReference>
<dbReference type="SUPFAM" id="SSF56112">
    <property type="entry name" value="Protein kinase-like (PK-like)"/>
    <property type="match status" value="1"/>
</dbReference>
<keyword evidence="11" id="KW-0547">Nucleotide-binding</keyword>
<dbReference type="InterPro" id="IPR013320">
    <property type="entry name" value="ConA-like_dom_sf"/>
</dbReference>
<comment type="similarity">
    <text evidence="4">In the C-terminal section; belongs to the protein kinase superfamily. Ser/Thr protein kinase family.</text>
</comment>
<comment type="similarity">
    <text evidence="3">In the N-terminal section; belongs to the leguminous lectin family.</text>
</comment>
<evidence type="ECO:0000256" key="16">
    <source>
        <dbReference type="ARBA" id="ARBA00023180"/>
    </source>
</evidence>
<keyword evidence="20" id="KW-1185">Reference proteome</keyword>
<keyword evidence="12" id="KW-0067">ATP-binding</keyword>
<dbReference type="Gene3D" id="1.10.510.10">
    <property type="entry name" value="Transferase(Phosphotransferase) domain 1"/>
    <property type="match status" value="2"/>
</dbReference>
<dbReference type="GeneID" id="110727351"/>
<keyword evidence="10" id="KW-0430">Lectin</keyword>
<dbReference type="Pfam" id="PF07714">
    <property type="entry name" value="PK_Tyr_Ser-Thr"/>
    <property type="match status" value="1"/>
</dbReference>
<evidence type="ECO:0000313" key="20">
    <source>
        <dbReference type="Proteomes" id="UP000596660"/>
    </source>
</evidence>
<dbReference type="InterPro" id="IPR019825">
    <property type="entry name" value="Lectin_legB_Mn/Ca_BS"/>
</dbReference>
<dbReference type="EC" id="2.7.11.1" evidence="5"/>
<dbReference type="PANTHER" id="PTHR27007">
    <property type="match status" value="1"/>
</dbReference>
<evidence type="ECO:0000256" key="15">
    <source>
        <dbReference type="ARBA" id="ARBA00023170"/>
    </source>
</evidence>
<reference evidence="19" key="2">
    <citation type="submission" date="2021-03" db="UniProtKB">
        <authorList>
            <consortium name="EnsemblPlants"/>
        </authorList>
    </citation>
    <scope>IDENTIFICATION</scope>
</reference>
<dbReference type="Gene3D" id="2.60.120.200">
    <property type="match status" value="1"/>
</dbReference>
<dbReference type="Gene3D" id="3.30.200.20">
    <property type="entry name" value="Phosphorylase Kinase, domain 1"/>
    <property type="match status" value="1"/>
</dbReference>
<keyword evidence="13 17" id="KW-1133">Transmembrane helix</keyword>
<evidence type="ECO:0000256" key="14">
    <source>
        <dbReference type="ARBA" id="ARBA00023136"/>
    </source>
</evidence>
<evidence type="ECO:0000256" key="1">
    <source>
        <dbReference type="ARBA" id="ARBA00004236"/>
    </source>
</evidence>
<dbReference type="GO" id="GO:0051707">
    <property type="term" value="P:response to other organism"/>
    <property type="evidence" value="ECO:0007669"/>
    <property type="project" value="UniProtKB-ARBA"/>
</dbReference>
<evidence type="ECO:0000256" key="12">
    <source>
        <dbReference type="ARBA" id="ARBA00022840"/>
    </source>
</evidence>
<gene>
    <name evidence="19" type="primary">LOC110727351</name>
</gene>
<evidence type="ECO:0000256" key="10">
    <source>
        <dbReference type="ARBA" id="ARBA00022734"/>
    </source>
</evidence>
<evidence type="ECO:0000256" key="6">
    <source>
        <dbReference type="ARBA" id="ARBA00022475"/>
    </source>
</evidence>
<dbReference type="SUPFAM" id="SSF49899">
    <property type="entry name" value="Concanavalin A-like lectins/glucanases"/>
    <property type="match status" value="1"/>
</dbReference>
<dbReference type="Gramene" id="AUR62005959-RA">
    <property type="protein sequence ID" value="AUR62005959-RA:cds"/>
    <property type="gene ID" value="AUR62005959"/>
</dbReference>
<dbReference type="GO" id="GO:0030246">
    <property type="term" value="F:carbohydrate binding"/>
    <property type="evidence" value="ECO:0007669"/>
    <property type="project" value="UniProtKB-KW"/>
</dbReference>
<keyword evidence="9" id="KW-0732">Signal</keyword>
<evidence type="ECO:0000256" key="4">
    <source>
        <dbReference type="ARBA" id="ARBA00010217"/>
    </source>
</evidence>
<evidence type="ECO:0000256" key="5">
    <source>
        <dbReference type="ARBA" id="ARBA00012513"/>
    </source>
</evidence>
<dbReference type="Pfam" id="PF00139">
    <property type="entry name" value="Lectin_legB"/>
    <property type="match status" value="1"/>
</dbReference>
<evidence type="ECO:0000256" key="7">
    <source>
        <dbReference type="ARBA" id="ARBA00022527"/>
    </source>
</evidence>
<dbReference type="InterPro" id="IPR050528">
    <property type="entry name" value="L-type_Lectin-RKs"/>
</dbReference>
<dbReference type="InterPro" id="IPR001245">
    <property type="entry name" value="Ser-Thr/Tyr_kinase_cat_dom"/>
</dbReference>
<dbReference type="OrthoDB" id="4062651at2759"/>
<keyword evidence="7" id="KW-0418">Kinase</keyword>
<organism evidence="19 20">
    <name type="scientific">Chenopodium quinoa</name>
    <name type="common">Quinoa</name>
    <dbReference type="NCBI Taxonomy" id="63459"/>
    <lineage>
        <taxon>Eukaryota</taxon>
        <taxon>Viridiplantae</taxon>
        <taxon>Streptophyta</taxon>
        <taxon>Embryophyta</taxon>
        <taxon>Tracheophyta</taxon>
        <taxon>Spermatophyta</taxon>
        <taxon>Magnoliopsida</taxon>
        <taxon>eudicotyledons</taxon>
        <taxon>Gunneridae</taxon>
        <taxon>Pentapetalae</taxon>
        <taxon>Caryophyllales</taxon>
        <taxon>Chenopodiaceae</taxon>
        <taxon>Chenopodioideae</taxon>
        <taxon>Atripliceae</taxon>
        <taxon>Chenopodium</taxon>
    </lineage>
</organism>
<protein>
    <recommendedName>
        <fullName evidence="5">non-specific serine/threonine protein kinase</fullName>
        <ecNumber evidence="5">2.7.11.1</ecNumber>
    </recommendedName>
</protein>
<dbReference type="SMR" id="A0A803L270"/>
<feature type="transmembrane region" description="Helical" evidence="17">
    <location>
        <begin position="356"/>
        <end position="375"/>
    </location>
</feature>
<keyword evidence="16" id="KW-0325">Glycoprotein</keyword>
<dbReference type="InterPro" id="IPR011009">
    <property type="entry name" value="Kinase-like_dom_sf"/>
</dbReference>
<keyword evidence="8 17" id="KW-0812">Transmembrane</keyword>
<evidence type="ECO:0000259" key="18">
    <source>
        <dbReference type="PROSITE" id="PS50011"/>
    </source>
</evidence>
<dbReference type="GO" id="GO:0004674">
    <property type="term" value="F:protein serine/threonine kinase activity"/>
    <property type="evidence" value="ECO:0007669"/>
    <property type="project" value="UniProtKB-KW"/>
</dbReference>
<evidence type="ECO:0000313" key="19">
    <source>
        <dbReference type="EnsemblPlants" id="AUR62005959-RA:cds"/>
    </source>
</evidence>
<dbReference type="Proteomes" id="UP000596660">
    <property type="component" value="Unplaced"/>
</dbReference>
<comment type="subcellular location">
    <subcellularLocation>
        <location evidence="1">Cell membrane</location>
    </subcellularLocation>
    <subcellularLocation>
        <location evidence="2">Membrane</location>
        <topology evidence="2">Single-pass type I membrane protein</topology>
    </subcellularLocation>
</comment>
<dbReference type="PROSITE" id="PS50011">
    <property type="entry name" value="PROTEIN_KINASE_DOM"/>
    <property type="match status" value="1"/>
</dbReference>
<feature type="domain" description="Protein kinase" evidence="18">
    <location>
        <begin position="421"/>
        <end position="688"/>
    </location>
</feature>
<dbReference type="PROSITE" id="PS00307">
    <property type="entry name" value="LECTIN_LEGUME_BETA"/>
    <property type="match status" value="1"/>
</dbReference>
<dbReference type="OMA" id="VPLKGWC"/>
<evidence type="ECO:0000256" key="2">
    <source>
        <dbReference type="ARBA" id="ARBA00004479"/>
    </source>
</evidence>
<keyword evidence="6" id="KW-1003">Cell membrane</keyword>
<keyword evidence="15" id="KW-0675">Receptor</keyword>
<dbReference type="RefSeq" id="XP_021762611.1">
    <property type="nucleotide sequence ID" value="XM_021906919.1"/>
</dbReference>
<dbReference type="GO" id="GO:0005524">
    <property type="term" value="F:ATP binding"/>
    <property type="evidence" value="ECO:0007669"/>
    <property type="project" value="UniProtKB-KW"/>
</dbReference>
<reference evidence="19" key="1">
    <citation type="journal article" date="2017" name="Nature">
        <title>The genome of Chenopodium quinoa.</title>
        <authorList>
            <person name="Jarvis D.E."/>
            <person name="Ho Y.S."/>
            <person name="Lightfoot D.J."/>
            <person name="Schmoeckel S.M."/>
            <person name="Li B."/>
            <person name="Borm T.J.A."/>
            <person name="Ohyanagi H."/>
            <person name="Mineta K."/>
            <person name="Michell C.T."/>
            <person name="Saber N."/>
            <person name="Kharbatia N.M."/>
            <person name="Rupper R.R."/>
            <person name="Sharp A.R."/>
            <person name="Dally N."/>
            <person name="Boughton B.A."/>
            <person name="Woo Y.H."/>
            <person name="Gao G."/>
            <person name="Schijlen E.G.W.M."/>
            <person name="Guo X."/>
            <person name="Momin A.A."/>
            <person name="Negrao S."/>
            <person name="Al-Babili S."/>
            <person name="Gehring C."/>
            <person name="Roessner U."/>
            <person name="Jung C."/>
            <person name="Murphy K."/>
            <person name="Arold S.T."/>
            <person name="Gojobori T."/>
            <person name="van der Linden C.G."/>
            <person name="van Loo E.N."/>
            <person name="Jellen E.N."/>
            <person name="Maughan P.J."/>
            <person name="Tester M."/>
        </authorList>
    </citation>
    <scope>NUCLEOTIDE SEQUENCE [LARGE SCALE GENOMIC DNA]</scope>
    <source>
        <strain evidence="19">cv. PI 614886</strain>
    </source>
</reference>
<dbReference type="CDD" id="cd06899">
    <property type="entry name" value="lectin_legume_LecRK_Arcelin_ConA"/>
    <property type="match status" value="1"/>
</dbReference>
<evidence type="ECO:0000256" key="13">
    <source>
        <dbReference type="ARBA" id="ARBA00022989"/>
    </source>
</evidence>
<keyword evidence="7" id="KW-0723">Serine/threonine-protein kinase</keyword>
<evidence type="ECO:0000256" key="17">
    <source>
        <dbReference type="SAM" id="Phobius"/>
    </source>
</evidence>
<sequence length="715" mass="79998">MLHFHINHLPLPPRKLFSQSFLMASTTSSREVLGWLALILVLRVVLSSEDGTKLQHKITMTKSLSFPEFSTSINPRIEHDVKLLGSAKFSSDKRSIQIPDISETDDLRHQAGRAIYSSPIRVFDPSTQTPASFDTTFTFQFNNHTSPSFNDTHTSGESQLSHGGSGLTFLIAPDEFTVGRPGPWLGMINDACNDDYRFVAVEFDTRQNLEFGDPNDNHIGINLGSIVSKSTVNASDYGLSFEEGSTHLAQITYNGYTKRMDIRVRSHPNMPLTSVFSDVIDLSPFLNEYMFVGFSASTGNRTQIHNIMSWNFTYKTPALLRYPTSETCENKILVGKNRVGEVRAVPIKEKRPSTTFLIFVCVVVLCFVILINLYCNGRRPKSGSTSGSAFLVLSEMKPRPTPPNKPRRFTGAELSLATRGFTDWEVLGSDSSGVLYRGTLPNGCHVAVKRFSIQFLSSLTMDRRKFLKRVAALSRIKHPGLLPIRGWCYDTREYMVVYEYMFNGCVDKWLFGVGVLPWSRRFKVVKNVANGLSHLHSRQLAHNNVQVSSVFLDVSFKASIGDFGLSDPFGIDPVSSRSVDVFNFGIFVLEVVAGRKRWAAETETRVSGSSQSEIEMDEMDLVDYAWIMHERNEKIKMADRRMGAVVNTDQAVRVVDIALLCTLPENNGRPTMEEIVMFLTTDCHLPTLPPNRPIVLFPYNSGPHLCGGYACAPFA</sequence>
<evidence type="ECO:0000256" key="3">
    <source>
        <dbReference type="ARBA" id="ARBA00008536"/>
    </source>
</evidence>
<evidence type="ECO:0000256" key="9">
    <source>
        <dbReference type="ARBA" id="ARBA00022729"/>
    </source>
</evidence>
<evidence type="ECO:0000256" key="8">
    <source>
        <dbReference type="ARBA" id="ARBA00022692"/>
    </source>
</evidence>
<evidence type="ECO:0000256" key="11">
    <source>
        <dbReference type="ARBA" id="ARBA00022741"/>
    </source>
</evidence>
<dbReference type="InterPro" id="IPR000719">
    <property type="entry name" value="Prot_kinase_dom"/>
</dbReference>
<keyword evidence="7" id="KW-0808">Transferase</keyword>
<keyword evidence="14 17" id="KW-0472">Membrane</keyword>
<dbReference type="AlphaFoldDB" id="A0A803L270"/>
<dbReference type="KEGG" id="cqi:110727351"/>
<dbReference type="GO" id="GO:0005886">
    <property type="term" value="C:plasma membrane"/>
    <property type="evidence" value="ECO:0007669"/>
    <property type="project" value="UniProtKB-SubCell"/>
</dbReference>
<dbReference type="GO" id="GO:0006952">
    <property type="term" value="P:defense response"/>
    <property type="evidence" value="ECO:0007669"/>
    <property type="project" value="UniProtKB-ARBA"/>
</dbReference>
<dbReference type="InterPro" id="IPR001220">
    <property type="entry name" value="Legume_lectin_dom"/>
</dbReference>
<name>A0A803L270_CHEQI</name>
<accession>A0A803L270</accession>
<proteinExistence type="inferred from homology"/>